<dbReference type="InterPro" id="IPR011331">
    <property type="entry name" value="Ribosomal_eL37/eL43"/>
</dbReference>
<evidence type="ECO:0000256" key="4">
    <source>
        <dbReference type="ARBA" id="ARBA00023274"/>
    </source>
</evidence>
<keyword evidence="3" id="KW-0689">Ribosomal protein</keyword>
<dbReference type="GO" id="GO:0003735">
    <property type="term" value="F:structural constituent of ribosome"/>
    <property type="evidence" value="ECO:0007669"/>
    <property type="project" value="InterPro"/>
</dbReference>
<comment type="similarity">
    <text evidence="1">Belongs to the eukaryotic ribosomal protein eL43 family.</text>
</comment>
<organism evidence="5">
    <name type="scientific">Timema cristinae</name>
    <name type="common">Walking stick</name>
    <dbReference type="NCBI Taxonomy" id="61476"/>
    <lineage>
        <taxon>Eukaryota</taxon>
        <taxon>Metazoa</taxon>
        <taxon>Ecdysozoa</taxon>
        <taxon>Arthropoda</taxon>
        <taxon>Hexapoda</taxon>
        <taxon>Insecta</taxon>
        <taxon>Pterygota</taxon>
        <taxon>Neoptera</taxon>
        <taxon>Polyneoptera</taxon>
        <taxon>Phasmatodea</taxon>
        <taxon>Timematodea</taxon>
        <taxon>Timematoidea</taxon>
        <taxon>Timematidae</taxon>
        <taxon>Timema</taxon>
    </lineage>
</organism>
<sequence length="226" mass="25206">MPHKKKYGSVKSVERGGQAMSPYHETRILKYLKYILLASAAVDLTANTPWSSLSSLSKVAEVPPSALGCSSLVIIHLEGYPIFWQLRYPTQALLVSPLPLHFLPPSFPLSVNMSGICIDYILRCIFYMGTHCITDLLRTKKVGITGKYGTRYGASLRKMVKKMEITQHSKYTCTFCGKDAMKRSCVGIWSCKRCKRTVAGGAWVYSTTAAASVRSAVRRLREVKEQ</sequence>
<evidence type="ECO:0008006" key="6">
    <source>
        <dbReference type="Google" id="ProtNLM"/>
    </source>
</evidence>
<evidence type="ECO:0000256" key="3">
    <source>
        <dbReference type="ARBA" id="ARBA00022980"/>
    </source>
</evidence>
<dbReference type="InterPro" id="IPR050522">
    <property type="entry name" value="Ribosomal_protein_eL43"/>
</dbReference>
<dbReference type="InterPro" id="IPR011332">
    <property type="entry name" value="Ribosomal_zn-bd"/>
</dbReference>
<accession>A0A7R9CYV8</accession>
<evidence type="ECO:0000256" key="2">
    <source>
        <dbReference type="ARBA" id="ARBA00022833"/>
    </source>
</evidence>
<evidence type="ECO:0000313" key="5">
    <source>
        <dbReference type="EMBL" id="CAD7404916.1"/>
    </source>
</evidence>
<protein>
    <recommendedName>
        <fullName evidence="6">60S ribosomal protein L37a</fullName>
    </recommendedName>
</protein>
<dbReference type="NCBIfam" id="TIGR00280">
    <property type="entry name" value="eL43_euk_arch"/>
    <property type="match status" value="1"/>
</dbReference>
<dbReference type="GO" id="GO:0006412">
    <property type="term" value="P:translation"/>
    <property type="evidence" value="ECO:0007669"/>
    <property type="project" value="InterPro"/>
</dbReference>
<dbReference type="HAMAP" id="MF_00327">
    <property type="entry name" value="Ribosomal_eL43"/>
    <property type="match status" value="1"/>
</dbReference>
<dbReference type="Pfam" id="PF01780">
    <property type="entry name" value="Ribosomal_L37ae"/>
    <property type="match status" value="1"/>
</dbReference>
<dbReference type="FunFam" id="2.20.25.30:FF:000002">
    <property type="entry name" value="60S ribosomal protein L37a"/>
    <property type="match status" value="1"/>
</dbReference>
<proteinExistence type="inferred from homology"/>
<reference evidence="5" key="1">
    <citation type="submission" date="2020-11" db="EMBL/GenBank/DDBJ databases">
        <authorList>
            <person name="Tran Van P."/>
        </authorList>
    </citation>
    <scope>NUCLEOTIDE SEQUENCE</scope>
</reference>
<keyword evidence="2" id="KW-0862">Zinc</keyword>
<dbReference type="InterPro" id="IPR002674">
    <property type="entry name" value="Ribosomal_eL43"/>
</dbReference>
<name>A0A7R9CYV8_TIMCR</name>
<dbReference type="GO" id="GO:0022625">
    <property type="term" value="C:cytosolic large ribosomal subunit"/>
    <property type="evidence" value="ECO:0007669"/>
    <property type="project" value="UniProtKB-ARBA"/>
</dbReference>
<dbReference type="AlphaFoldDB" id="A0A7R9CYV8"/>
<evidence type="ECO:0000256" key="1">
    <source>
        <dbReference type="ARBA" id="ARBA00008672"/>
    </source>
</evidence>
<dbReference type="EMBL" id="OC319297">
    <property type="protein sequence ID" value="CAD7404916.1"/>
    <property type="molecule type" value="Genomic_DNA"/>
</dbReference>
<dbReference type="PANTHER" id="PTHR48129">
    <property type="entry name" value="60S RIBOSOMAL PROTEIN L37A"/>
    <property type="match status" value="1"/>
</dbReference>
<keyword evidence="4" id="KW-0687">Ribonucleoprotein</keyword>
<gene>
    <name evidence="5" type="ORF">TCEB3V08_LOCUS7729</name>
</gene>
<dbReference type="Gene3D" id="2.20.25.30">
    <property type="match status" value="1"/>
</dbReference>
<dbReference type="PANTHER" id="PTHR48129:SF1">
    <property type="entry name" value="LARGE RIBOSOMAL SUBUNIT PROTEIN EL43"/>
    <property type="match status" value="1"/>
</dbReference>
<dbReference type="SUPFAM" id="SSF57829">
    <property type="entry name" value="Zn-binding ribosomal proteins"/>
    <property type="match status" value="1"/>
</dbReference>